<dbReference type="Pfam" id="PF00172">
    <property type="entry name" value="Zn_clus"/>
    <property type="match status" value="2"/>
</dbReference>
<dbReference type="AlphaFoldDB" id="A0A9P6HBE8"/>
<feature type="domain" description="Zn(2)-C6 fungal-type" evidence="7">
    <location>
        <begin position="6"/>
        <end position="37"/>
    </location>
</feature>
<dbReference type="EMBL" id="WIUZ02000010">
    <property type="protein sequence ID" value="KAF9783447.1"/>
    <property type="molecule type" value="Genomic_DNA"/>
</dbReference>
<evidence type="ECO:0000256" key="4">
    <source>
        <dbReference type="ARBA" id="ARBA00023163"/>
    </source>
</evidence>
<dbReference type="GO" id="GO:0005634">
    <property type="term" value="C:nucleus"/>
    <property type="evidence" value="ECO:0007669"/>
    <property type="project" value="UniProtKB-SubCell"/>
</dbReference>
<reference evidence="8" key="1">
    <citation type="journal article" date="2020" name="Nat. Commun.">
        <title>Large-scale genome sequencing of mycorrhizal fungi provides insights into the early evolution of symbiotic traits.</title>
        <authorList>
            <person name="Miyauchi S."/>
            <person name="Kiss E."/>
            <person name="Kuo A."/>
            <person name="Drula E."/>
            <person name="Kohler A."/>
            <person name="Sanchez-Garcia M."/>
            <person name="Morin E."/>
            <person name="Andreopoulos B."/>
            <person name="Barry K.W."/>
            <person name="Bonito G."/>
            <person name="Buee M."/>
            <person name="Carver A."/>
            <person name="Chen C."/>
            <person name="Cichocki N."/>
            <person name="Clum A."/>
            <person name="Culley D."/>
            <person name="Crous P.W."/>
            <person name="Fauchery L."/>
            <person name="Girlanda M."/>
            <person name="Hayes R.D."/>
            <person name="Keri Z."/>
            <person name="LaButti K."/>
            <person name="Lipzen A."/>
            <person name="Lombard V."/>
            <person name="Magnuson J."/>
            <person name="Maillard F."/>
            <person name="Murat C."/>
            <person name="Nolan M."/>
            <person name="Ohm R.A."/>
            <person name="Pangilinan J."/>
            <person name="Pereira M.F."/>
            <person name="Perotto S."/>
            <person name="Peter M."/>
            <person name="Pfister S."/>
            <person name="Riley R."/>
            <person name="Sitrit Y."/>
            <person name="Stielow J.B."/>
            <person name="Szollosi G."/>
            <person name="Zifcakova L."/>
            <person name="Stursova M."/>
            <person name="Spatafora J.W."/>
            <person name="Tedersoo L."/>
            <person name="Vaario L.M."/>
            <person name="Yamada A."/>
            <person name="Yan M."/>
            <person name="Wang P."/>
            <person name="Xu J."/>
            <person name="Bruns T."/>
            <person name="Baldrian P."/>
            <person name="Vilgalys R."/>
            <person name="Dunand C."/>
            <person name="Henrissat B."/>
            <person name="Grigoriev I.V."/>
            <person name="Hibbett D."/>
            <person name="Nagy L.G."/>
            <person name="Martin F.M."/>
        </authorList>
    </citation>
    <scope>NUCLEOTIDE SEQUENCE</scope>
    <source>
        <strain evidence="8">UH-Tt-Lm1</strain>
    </source>
</reference>
<dbReference type="SUPFAM" id="SSF57701">
    <property type="entry name" value="Zn2/Cys6 DNA-binding domain"/>
    <property type="match status" value="2"/>
</dbReference>
<dbReference type="PROSITE" id="PS50048">
    <property type="entry name" value="ZN2_CY6_FUNGAL_2"/>
    <property type="match status" value="2"/>
</dbReference>
<protein>
    <recommendedName>
        <fullName evidence="7">Zn(2)-C6 fungal-type domain-containing protein</fullName>
    </recommendedName>
</protein>
<evidence type="ECO:0000256" key="6">
    <source>
        <dbReference type="SAM" id="MobiDB-lite"/>
    </source>
</evidence>
<dbReference type="SMART" id="SM00066">
    <property type="entry name" value="GAL4"/>
    <property type="match status" value="2"/>
</dbReference>
<evidence type="ECO:0000256" key="2">
    <source>
        <dbReference type="ARBA" id="ARBA00022723"/>
    </source>
</evidence>
<keyword evidence="9" id="KW-1185">Reference proteome</keyword>
<keyword evidence="3" id="KW-0805">Transcription regulation</keyword>
<sequence>MTAKRVCLACRIRKMRCIRGTPRCVGCTESNIDKCLYVSTKKRGAGSTLGMGEACQRCRKRKRRCDAKQPCTACIRLDGGSECVYDQSRAMKRTRDRLPADAQHFLISFKYAPNPLNSLSPWASEDAGVSNFHVSSPESCGSGASPTQCSTSPYAPLEKPHVTDSNTSETADSSGPKKEPPGMQLVLFRGDSPEPPFQLEGKSTLSFSPLLRLPSIIPRPLHVPFSVMNPKHFQISDTTPSELDLSFRVAALRRFRLFGTHLTGPKQEAVIRAELTNTVVHPFFTHATAALGMHFRANISDTQDVVRLHAKHSQLAWEQIAEISKGNDASLKAQAYLQVATSSLYGRWFDFCRQYLTRACIALNAAKLRFIPTTGRPPELTEDVFEKFAILSQNIYLENYLFLAVDGVEPKMTTRIENEFQHELQQIYPQLFETCPLTMRTQAILLVKGVILMMSLCSADGAGLGRWKQICDEAVARLREYSETLLRNIPLFTEIGDTHGAEIVQNSCVGCLAHLSVLCDLIGRLEPNFKPRMDTVCDWSLERLGTLTKEMSFDEYTYLDLLLKISWERSLAVFDSRIQYLSHEESTSLRRHRTAVSEAWSDFKAKLPNESPLTITAHLTFVDGRQEGSSYPNFMLASERWTYGL</sequence>
<keyword evidence="4" id="KW-0804">Transcription</keyword>
<accession>A0A9P6HBE8</accession>
<dbReference type="CDD" id="cd00067">
    <property type="entry name" value="GAL4"/>
    <property type="match status" value="1"/>
</dbReference>
<reference evidence="8" key="2">
    <citation type="submission" date="2020-11" db="EMBL/GenBank/DDBJ databases">
        <authorList>
            <consortium name="DOE Joint Genome Institute"/>
            <person name="Kuo A."/>
            <person name="Miyauchi S."/>
            <person name="Kiss E."/>
            <person name="Drula E."/>
            <person name="Kohler A."/>
            <person name="Sanchez-Garcia M."/>
            <person name="Andreopoulos B."/>
            <person name="Barry K.W."/>
            <person name="Bonito G."/>
            <person name="Buee M."/>
            <person name="Carver A."/>
            <person name="Chen C."/>
            <person name="Cichocki N."/>
            <person name="Clum A."/>
            <person name="Culley D."/>
            <person name="Crous P.W."/>
            <person name="Fauchery L."/>
            <person name="Girlanda M."/>
            <person name="Hayes R."/>
            <person name="Keri Z."/>
            <person name="Labutti K."/>
            <person name="Lipzen A."/>
            <person name="Lombard V."/>
            <person name="Magnuson J."/>
            <person name="Maillard F."/>
            <person name="Morin E."/>
            <person name="Murat C."/>
            <person name="Nolan M."/>
            <person name="Ohm R."/>
            <person name="Pangilinan J."/>
            <person name="Pereira M."/>
            <person name="Perotto S."/>
            <person name="Peter M."/>
            <person name="Riley R."/>
            <person name="Sitrit Y."/>
            <person name="Stielow B."/>
            <person name="Szollosi G."/>
            <person name="Zifcakova L."/>
            <person name="Stursova M."/>
            <person name="Spatafora J.W."/>
            <person name="Tedersoo L."/>
            <person name="Vaario L.-M."/>
            <person name="Yamada A."/>
            <person name="Yan M."/>
            <person name="Wang P."/>
            <person name="Xu J."/>
            <person name="Bruns T."/>
            <person name="Baldrian P."/>
            <person name="Vilgalys R."/>
            <person name="Henrissat B."/>
            <person name="Grigoriev I.V."/>
            <person name="Hibbett D."/>
            <person name="Nagy L.G."/>
            <person name="Martin F.M."/>
        </authorList>
    </citation>
    <scope>NUCLEOTIDE SEQUENCE</scope>
    <source>
        <strain evidence="8">UH-Tt-Lm1</strain>
    </source>
</reference>
<dbReference type="InterPro" id="IPR001138">
    <property type="entry name" value="Zn2Cys6_DnaBD"/>
</dbReference>
<feature type="region of interest" description="Disordered" evidence="6">
    <location>
        <begin position="135"/>
        <end position="193"/>
    </location>
</feature>
<evidence type="ECO:0000256" key="3">
    <source>
        <dbReference type="ARBA" id="ARBA00023015"/>
    </source>
</evidence>
<dbReference type="Proteomes" id="UP000736335">
    <property type="component" value="Unassembled WGS sequence"/>
</dbReference>
<organism evidence="8 9">
    <name type="scientific">Thelephora terrestris</name>
    <dbReference type="NCBI Taxonomy" id="56493"/>
    <lineage>
        <taxon>Eukaryota</taxon>
        <taxon>Fungi</taxon>
        <taxon>Dikarya</taxon>
        <taxon>Basidiomycota</taxon>
        <taxon>Agaricomycotina</taxon>
        <taxon>Agaricomycetes</taxon>
        <taxon>Thelephorales</taxon>
        <taxon>Thelephoraceae</taxon>
        <taxon>Thelephora</taxon>
    </lineage>
</organism>
<comment type="subcellular location">
    <subcellularLocation>
        <location evidence="1">Nucleus</location>
    </subcellularLocation>
</comment>
<dbReference type="InterPro" id="IPR050815">
    <property type="entry name" value="TF_fung"/>
</dbReference>
<gene>
    <name evidence="8" type="ORF">BJ322DRAFT_151956</name>
</gene>
<dbReference type="PROSITE" id="PS00463">
    <property type="entry name" value="ZN2_CY6_FUNGAL_1"/>
    <property type="match status" value="1"/>
</dbReference>
<evidence type="ECO:0000256" key="1">
    <source>
        <dbReference type="ARBA" id="ARBA00004123"/>
    </source>
</evidence>
<evidence type="ECO:0000313" key="9">
    <source>
        <dbReference type="Proteomes" id="UP000736335"/>
    </source>
</evidence>
<keyword evidence="2" id="KW-0479">Metal-binding</keyword>
<keyword evidence="5" id="KW-0539">Nucleus</keyword>
<dbReference type="OrthoDB" id="3286353at2759"/>
<name>A0A9P6HBE8_9AGAM</name>
<dbReference type="PANTHER" id="PTHR47338:SF5">
    <property type="entry name" value="ZN(II)2CYS6 TRANSCRIPTION FACTOR (EUROFUNG)"/>
    <property type="match status" value="1"/>
</dbReference>
<evidence type="ECO:0000313" key="8">
    <source>
        <dbReference type="EMBL" id="KAF9783447.1"/>
    </source>
</evidence>
<dbReference type="InterPro" id="IPR036864">
    <property type="entry name" value="Zn2-C6_fun-type_DNA-bd_sf"/>
</dbReference>
<dbReference type="GO" id="GO:0008270">
    <property type="term" value="F:zinc ion binding"/>
    <property type="evidence" value="ECO:0007669"/>
    <property type="project" value="InterPro"/>
</dbReference>
<feature type="compositionally biased region" description="Polar residues" evidence="6">
    <location>
        <begin position="163"/>
        <end position="173"/>
    </location>
</feature>
<evidence type="ECO:0000256" key="5">
    <source>
        <dbReference type="ARBA" id="ARBA00023242"/>
    </source>
</evidence>
<feature type="domain" description="Zn(2)-C6 fungal-type" evidence="7">
    <location>
        <begin position="54"/>
        <end position="85"/>
    </location>
</feature>
<comment type="caution">
    <text evidence="8">The sequence shown here is derived from an EMBL/GenBank/DDBJ whole genome shotgun (WGS) entry which is preliminary data.</text>
</comment>
<dbReference type="PANTHER" id="PTHR47338">
    <property type="entry name" value="ZN(II)2CYS6 TRANSCRIPTION FACTOR (EUROFUNG)-RELATED"/>
    <property type="match status" value="1"/>
</dbReference>
<evidence type="ECO:0000259" key="7">
    <source>
        <dbReference type="PROSITE" id="PS50048"/>
    </source>
</evidence>
<proteinExistence type="predicted"/>
<feature type="compositionally biased region" description="Polar residues" evidence="6">
    <location>
        <begin position="135"/>
        <end position="153"/>
    </location>
</feature>
<dbReference type="GO" id="GO:0000981">
    <property type="term" value="F:DNA-binding transcription factor activity, RNA polymerase II-specific"/>
    <property type="evidence" value="ECO:0007669"/>
    <property type="project" value="InterPro"/>
</dbReference>
<dbReference type="Gene3D" id="4.10.240.10">
    <property type="entry name" value="Zn(2)-C6 fungal-type DNA-binding domain"/>
    <property type="match status" value="2"/>
</dbReference>